<dbReference type="EMBL" id="JACVVK020000060">
    <property type="protein sequence ID" value="KAK7497294.1"/>
    <property type="molecule type" value="Genomic_DNA"/>
</dbReference>
<organism evidence="2 3">
    <name type="scientific">Batillaria attramentaria</name>
    <dbReference type="NCBI Taxonomy" id="370345"/>
    <lineage>
        <taxon>Eukaryota</taxon>
        <taxon>Metazoa</taxon>
        <taxon>Spiralia</taxon>
        <taxon>Lophotrochozoa</taxon>
        <taxon>Mollusca</taxon>
        <taxon>Gastropoda</taxon>
        <taxon>Caenogastropoda</taxon>
        <taxon>Sorbeoconcha</taxon>
        <taxon>Cerithioidea</taxon>
        <taxon>Batillariidae</taxon>
        <taxon>Batillaria</taxon>
    </lineage>
</organism>
<keyword evidence="1" id="KW-0472">Membrane</keyword>
<keyword evidence="3" id="KW-1185">Reference proteome</keyword>
<evidence type="ECO:0008006" key="4">
    <source>
        <dbReference type="Google" id="ProtNLM"/>
    </source>
</evidence>
<evidence type="ECO:0000313" key="2">
    <source>
        <dbReference type="EMBL" id="KAK7497294.1"/>
    </source>
</evidence>
<keyword evidence="1" id="KW-0812">Transmembrane</keyword>
<feature type="transmembrane region" description="Helical" evidence="1">
    <location>
        <begin position="39"/>
        <end position="59"/>
    </location>
</feature>
<reference evidence="2 3" key="1">
    <citation type="journal article" date="2023" name="Sci. Data">
        <title>Genome assembly of the Korean intertidal mud-creeper Batillaria attramentaria.</title>
        <authorList>
            <person name="Patra A.K."/>
            <person name="Ho P.T."/>
            <person name="Jun S."/>
            <person name="Lee S.J."/>
            <person name="Kim Y."/>
            <person name="Won Y.J."/>
        </authorList>
    </citation>
    <scope>NUCLEOTIDE SEQUENCE [LARGE SCALE GENOMIC DNA]</scope>
    <source>
        <strain evidence="2">Wonlab-2016</strain>
    </source>
</reference>
<dbReference type="Proteomes" id="UP001519460">
    <property type="component" value="Unassembled WGS sequence"/>
</dbReference>
<feature type="non-terminal residue" evidence="2">
    <location>
        <position position="1"/>
    </location>
</feature>
<sequence length="62" mass="6936">DVMADLTKAKATLWTTAFVMNKLFMAVMNSSGLLRTFGILYGIILLLTLSIFIGWLVVLRSR</sequence>
<gene>
    <name evidence="2" type="ORF">BaRGS_00011588</name>
</gene>
<evidence type="ECO:0000313" key="3">
    <source>
        <dbReference type="Proteomes" id="UP001519460"/>
    </source>
</evidence>
<name>A0ABD0LCL1_9CAEN</name>
<keyword evidence="1" id="KW-1133">Transmembrane helix</keyword>
<feature type="non-terminal residue" evidence="2">
    <location>
        <position position="62"/>
    </location>
</feature>
<comment type="caution">
    <text evidence="2">The sequence shown here is derived from an EMBL/GenBank/DDBJ whole genome shotgun (WGS) entry which is preliminary data.</text>
</comment>
<protein>
    <recommendedName>
        <fullName evidence="4">Reticulon-like protein</fullName>
    </recommendedName>
</protein>
<proteinExistence type="predicted"/>
<evidence type="ECO:0000256" key="1">
    <source>
        <dbReference type="SAM" id="Phobius"/>
    </source>
</evidence>
<accession>A0ABD0LCL1</accession>
<dbReference type="AlphaFoldDB" id="A0ABD0LCL1"/>